<dbReference type="GO" id="GO:0030979">
    <property type="term" value="P:alpha-glucan biosynthetic process"/>
    <property type="evidence" value="ECO:0007669"/>
    <property type="project" value="InterPro"/>
</dbReference>
<comment type="similarity">
    <text evidence="2">Belongs to the glycosyltransferase group 1 family. Glycosyltransferase 4 subfamily.</text>
</comment>
<dbReference type="Gene3D" id="3.40.50.2000">
    <property type="entry name" value="Glycogen Phosphorylase B"/>
    <property type="match status" value="2"/>
</dbReference>
<protein>
    <submittedName>
        <fullName evidence="11">DUF1957 domain-containing protein</fullName>
    </submittedName>
</protein>
<feature type="active site" description="Nucleophile" evidence="4">
    <location>
        <position position="182"/>
    </location>
</feature>
<dbReference type="EMBL" id="JAAIWM010000002">
    <property type="protein sequence ID" value="NEY71614.1"/>
    <property type="molecule type" value="Genomic_DNA"/>
</dbReference>
<dbReference type="CDD" id="cd03801">
    <property type="entry name" value="GT4_PimA-like"/>
    <property type="match status" value="1"/>
</dbReference>
<reference evidence="11 12" key="1">
    <citation type="submission" date="2020-02" db="EMBL/GenBank/DDBJ databases">
        <title>Bacillus aquiflavi sp. nov., isolated from yellow water of strong flavor Chinese baijiu in Yibin region of China.</title>
        <authorList>
            <person name="Xie J."/>
        </authorList>
    </citation>
    <scope>NUCLEOTIDE SEQUENCE [LARGE SCALE GENOMIC DNA]</scope>
    <source>
        <strain evidence="11 12">SA4</strain>
    </source>
</reference>
<dbReference type="InterPro" id="IPR027291">
    <property type="entry name" value="Glyco_hydro_38_N_sf"/>
</dbReference>
<keyword evidence="12" id="KW-1185">Reference proteome</keyword>
<dbReference type="GO" id="GO:0003844">
    <property type="term" value="F:1,4-alpha-glucan branching enzyme activity"/>
    <property type="evidence" value="ECO:0007669"/>
    <property type="project" value="InterPro"/>
</dbReference>
<comment type="similarity">
    <text evidence="1 6">Belongs to the glycosyl hydrolase 57 family.</text>
</comment>
<dbReference type="Pfam" id="PF13439">
    <property type="entry name" value="Glyco_transf_4"/>
    <property type="match status" value="1"/>
</dbReference>
<dbReference type="Pfam" id="PF00534">
    <property type="entry name" value="Glycos_transf_1"/>
    <property type="match status" value="1"/>
</dbReference>
<dbReference type="Gene3D" id="3.20.110.10">
    <property type="entry name" value="Glycoside hydrolase 38, N terminal domain"/>
    <property type="match status" value="1"/>
</dbReference>
<dbReference type="SUPFAM" id="SSF53756">
    <property type="entry name" value="UDP-Glycosyltransferase/glycogen phosphorylase"/>
    <property type="match status" value="1"/>
</dbReference>
<dbReference type="InterPro" id="IPR011330">
    <property type="entry name" value="Glyco_hydro/deAcase_b/a-brl"/>
</dbReference>
<dbReference type="Pfam" id="PF09210">
    <property type="entry name" value="BE_C"/>
    <property type="match status" value="1"/>
</dbReference>
<evidence type="ECO:0000313" key="12">
    <source>
        <dbReference type="Proteomes" id="UP000481043"/>
    </source>
</evidence>
<dbReference type="Gene3D" id="1.20.1430.10">
    <property type="entry name" value="Families 57/38 glycoside transferase, middle domain"/>
    <property type="match status" value="1"/>
</dbReference>
<dbReference type="InterPro" id="IPR028995">
    <property type="entry name" value="Glyco_hydro_57/38_cen_sf"/>
</dbReference>
<dbReference type="PANTHER" id="PTHR41695:SF1">
    <property type="entry name" value="1,4-ALPHA-GLUCAN BRANCHING ENZYME TK1436"/>
    <property type="match status" value="1"/>
</dbReference>
<dbReference type="AlphaFoldDB" id="A0A6M0Q5S0"/>
<proteinExistence type="inferred from homology"/>
<evidence type="ECO:0000256" key="5">
    <source>
        <dbReference type="PIRSR" id="PIRSR640042-2"/>
    </source>
</evidence>
<dbReference type="Pfam" id="PF03065">
    <property type="entry name" value="Glyco_hydro_57"/>
    <property type="match status" value="1"/>
</dbReference>
<dbReference type="CDD" id="cd10792">
    <property type="entry name" value="GH57N_AmyC_like"/>
    <property type="match status" value="1"/>
</dbReference>
<dbReference type="InterPro" id="IPR004300">
    <property type="entry name" value="Glyco_hydro_57_N"/>
</dbReference>
<gene>
    <name evidence="11" type="ORF">G4D63_07630</name>
</gene>
<feature type="domain" description="Glycosyl transferase family 1" evidence="7">
    <location>
        <begin position="737"/>
        <end position="895"/>
    </location>
</feature>
<feature type="active site" description="Proton donor" evidence="4">
    <location>
        <position position="343"/>
    </location>
</feature>
<dbReference type="Proteomes" id="UP000481043">
    <property type="component" value="Unassembled WGS sequence"/>
</dbReference>
<feature type="binding site" evidence="5">
    <location>
        <position position="251"/>
    </location>
    <ligand>
        <name>substrate</name>
    </ligand>
</feature>
<dbReference type="GO" id="GO:0005576">
    <property type="term" value="C:extracellular region"/>
    <property type="evidence" value="ECO:0007669"/>
    <property type="project" value="TreeGrafter"/>
</dbReference>
<dbReference type="InterPro" id="IPR040042">
    <property type="entry name" value="Branching_enz_MT3115-like"/>
</dbReference>
<evidence type="ECO:0000259" key="10">
    <source>
        <dbReference type="Pfam" id="PF13439"/>
    </source>
</evidence>
<sequence>MSYMYVNMILHAHLPYVRHREANRLEERWLYEAITETYIPLLWNLEEGMKQKFTISFSPPLLEMLSDPLIQRRYLHHLDKTDSLIQKEIAHAKNEQELVLSRFYEERFRKIRETFLNYSQNIILGFKHFFELGQIECITSSATHTFLPYLKTEQGLHMQVKHGITCFEKHFGRKPRGLWLPECAYSPGLDKRLFLEGIQYTFVDEHAITNADPTPTHGVGAPVYSPHGVALFARNQALSNYIWSSSYGYPGDQGYREFYRDIAYDREWDYISPYIHPEGIRIDSGLKYHRITGQTEFKELYNPDIAEDRVKTHAHHFRTILKEQLDRFGNQSFPPHIATLPFDAELFGHWWFEGPAWLKELLSYSLHQIEAITPNEFLDRHFKDLETCHISFATWGRDGYGDVWLNEKNEWMYRQYHWMEKKLIELMATVENGDDLKNKTIKQLARDWMLATSSDWAFILDNESASDYATKRCMEHINRFTFLVEKMENNEVSEELLMNLESDYPFLKEIDLSPLKSQHDLYVAQQQKATSSRKVLMLTWEYPPRIVGGLARHVYELSKSIAKQGYDVYVITAKDNDSPFYEFSEGVHIYRVDTYQQENDDFIHWIDSLNLSLVEQALELSKKISFDFIHAHDWLVEGAAVTLKKAIDAPLIATIHATEHGRNQGIFTSLQENIHNREISLMEQASTVLVCSEYMKSEVTKLDSRLEEKVRVIPNGVDLSYFHCPVEIDHNLSEYISSEDHIVFSIGRIVPEKGFQTLIEAVPHVLKNHSNVKFIIGGTGPLEKKYHDLIKAKNLGQYIQLIGFVNDEERNQLLTNCDVAVFPSLYEPFGIAALEAMIAKKPIVVSNTGGLTSFVKNGITGLTVTPGSPEELAKAISVLLSNRPLAMKMAHKGQQLALNEYNWDTVGQRTIRHYEHLLELQTSIGS</sequence>
<evidence type="ECO:0000256" key="6">
    <source>
        <dbReference type="RuleBase" id="RU361196"/>
    </source>
</evidence>
<name>A0A6M0Q5S0_9BACI</name>
<feature type="domain" description="Glycoside hydrolase family 57 N-terminal" evidence="8">
    <location>
        <begin position="8"/>
        <end position="328"/>
    </location>
</feature>
<keyword evidence="3 6" id="KW-0119">Carbohydrate metabolism</keyword>
<dbReference type="InterPro" id="IPR037090">
    <property type="entry name" value="57_glycoside_trans_central"/>
</dbReference>
<evidence type="ECO:0000256" key="4">
    <source>
        <dbReference type="PIRSR" id="PIRSR640042-1"/>
    </source>
</evidence>
<accession>A0A6M0Q5S0</accession>
<dbReference type="InterPro" id="IPR015293">
    <property type="entry name" value="BE_C"/>
</dbReference>
<dbReference type="RefSeq" id="WP_163179054.1">
    <property type="nucleotide sequence ID" value="NZ_JAAIWM010000002.1"/>
</dbReference>
<dbReference type="InterPro" id="IPR028098">
    <property type="entry name" value="Glyco_trans_4-like_N"/>
</dbReference>
<dbReference type="PANTHER" id="PTHR41695">
    <property type="entry name" value="1,4-ALPHA-GLUCAN BRANCHING ENZYME RV3031-RELATED"/>
    <property type="match status" value="1"/>
</dbReference>
<evidence type="ECO:0000259" key="7">
    <source>
        <dbReference type="Pfam" id="PF00534"/>
    </source>
</evidence>
<feature type="domain" description="Glycosyltransferase subfamily 4-like N-terminal" evidence="10">
    <location>
        <begin position="547"/>
        <end position="720"/>
    </location>
</feature>
<organism evidence="11 12">
    <name type="scientific">Bacillus mesophilus</name>
    <dbReference type="NCBI Taxonomy" id="1808955"/>
    <lineage>
        <taxon>Bacteria</taxon>
        <taxon>Bacillati</taxon>
        <taxon>Bacillota</taxon>
        <taxon>Bacilli</taxon>
        <taxon>Bacillales</taxon>
        <taxon>Bacillaceae</taxon>
        <taxon>Bacillus</taxon>
    </lineage>
</organism>
<dbReference type="InterPro" id="IPR001296">
    <property type="entry name" value="Glyco_trans_1"/>
</dbReference>
<evidence type="ECO:0000256" key="1">
    <source>
        <dbReference type="ARBA" id="ARBA00006821"/>
    </source>
</evidence>
<dbReference type="SUPFAM" id="SSF88688">
    <property type="entry name" value="Families 57/38 glycoside transferase middle domain"/>
    <property type="match status" value="1"/>
</dbReference>
<evidence type="ECO:0000256" key="3">
    <source>
        <dbReference type="ARBA" id="ARBA00023277"/>
    </source>
</evidence>
<feature type="domain" description="1,4-alpha-glucan branching enzyme C-terminal" evidence="9">
    <location>
        <begin position="416"/>
        <end position="512"/>
    </location>
</feature>
<feature type="binding site" evidence="5">
    <location>
        <position position="455"/>
    </location>
    <ligand>
        <name>substrate</name>
    </ligand>
</feature>
<evidence type="ECO:0000259" key="9">
    <source>
        <dbReference type="Pfam" id="PF09210"/>
    </source>
</evidence>
<evidence type="ECO:0000256" key="2">
    <source>
        <dbReference type="ARBA" id="ARBA00009481"/>
    </source>
</evidence>
<dbReference type="SUPFAM" id="SSF88713">
    <property type="entry name" value="Glycoside hydrolase/deacetylase"/>
    <property type="match status" value="1"/>
</dbReference>
<evidence type="ECO:0000313" key="11">
    <source>
        <dbReference type="EMBL" id="NEY71614.1"/>
    </source>
</evidence>
<feature type="binding site" evidence="5">
    <location>
        <position position="395"/>
    </location>
    <ligand>
        <name>substrate</name>
    </ligand>
</feature>
<comment type="caution">
    <text evidence="11">The sequence shown here is derived from an EMBL/GenBank/DDBJ whole genome shotgun (WGS) entry which is preliminary data.</text>
</comment>
<evidence type="ECO:0000259" key="8">
    <source>
        <dbReference type="Pfam" id="PF03065"/>
    </source>
</evidence>
<feature type="binding site" evidence="5">
    <location>
        <position position="234"/>
    </location>
    <ligand>
        <name>substrate</name>
    </ligand>
</feature>